<dbReference type="EMBL" id="FNOM01000015">
    <property type="protein sequence ID" value="SDX67852.1"/>
    <property type="molecule type" value="Genomic_DNA"/>
</dbReference>
<sequence>MNFRYFDVGNGFDRVIRDVQSHAAKPEKIAWNLEVDNLPLAICQKFIGTGPARNKNVSRLIRLPLMYQIASGDKGTPTLVQTIQHGQFNI</sequence>
<name>A0A1H3DMV9_9RHOB</name>
<gene>
    <name evidence="1" type="ORF">SAMN04488238_1152</name>
</gene>
<reference evidence="1 2" key="1">
    <citation type="submission" date="2016-10" db="EMBL/GenBank/DDBJ databases">
        <authorList>
            <person name="de Groot N.N."/>
        </authorList>
    </citation>
    <scope>NUCLEOTIDE SEQUENCE [LARGE SCALE GENOMIC DNA]</scope>
    <source>
        <strain evidence="1 2">CGMCC 1.8894</strain>
    </source>
</reference>
<keyword evidence="2" id="KW-1185">Reference proteome</keyword>
<dbReference type="Proteomes" id="UP000198539">
    <property type="component" value="Unassembled WGS sequence"/>
</dbReference>
<dbReference type="AlphaFoldDB" id="A0A1H3DMV9"/>
<proteinExistence type="predicted"/>
<accession>A0A1H3DMV9</accession>
<evidence type="ECO:0000313" key="2">
    <source>
        <dbReference type="Proteomes" id="UP000198539"/>
    </source>
</evidence>
<protein>
    <submittedName>
        <fullName evidence="1">Uncharacterized protein</fullName>
    </submittedName>
</protein>
<organism evidence="1 2">
    <name type="scientific">Roseicitreum antarcticum</name>
    <dbReference type="NCBI Taxonomy" id="564137"/>
    <lineage>
        <taxon>Bacteria</taxon>
        <taxon>Pseudomonadati</taxon>
        <taxon>Pseudomonadota</taxon>
        <taxon>Alphaproteobacteria</taxon>
        <taxon>Rhodobacterales</taxon>
        <taxon>Paracoccaceae</taxon>
        <taxon>Roseicitreum</taxon>
    </lineage>
</organism>
<evidence type="ECO:0000313" key="1">
    <source>
        <dbReference type="EMBL" id="SDX67852.1"/>
    </source>
</evidence>